<sequence>MLSKKSFEEVIEAMNDAEKEALYRALLKYKAKKDVYNLLQNRLPAMIEGAEEELLLSFCEKIADIYAYSNHGEEDPSYWISLEDLIRCHCDELFAACNAA</sequence>
<dbReference type="RefSeq" id="WP_028248105.1">
    <property type="nucleotide sequence ID" value="NZ_FMWK01000013.1"/>
</dbReference>
<evidence type="ECO:0000313" key="1">
    <source>
        <dbReference type="EMBL" id="SCZ80274.1"/>
    </source>
</evidence>
<dbReference type="Proteomes" id="UP000199428">
    <property type="component" value="Unassembled WGS sequence"/>
</dbReference>
<dbReference type="AlphaFoldDB" id="A0A1G5S1N5"/>
<protein>
    <submittedName>
        <fullName evidence="1">Uncharacterized protein</fullName>
    </submittedName>
</protein>
<dbReference type="EMBL" id="FMWK01000013">
    <property type="protein sequence ID" value="SCZ80274.1"/>
    <property type="molecule type" value="Genomic_DNA"/>
</dbReference>
<proteinExistence type="predicted"/>
<organism evidence="1 2">
    <name type="scientific">Pseudobutyrivibrio xylanivorans</name>
    <dbReference type="NCBI Taxonomy" id="185007"/>
    <lineage>
        <taxon>Bacteria</taxon>
        <taxon>Bacillati</taxon>
        <taxon>Bacillota</taxon>
        <taxon>Clostridia</taxon>
        <taxon>Lachnospirales</taxon>
        <taxon>Lachnospiraceae</taxon>
        <taxon>Pseudobutyrivibrio</taxon>
    </lineage>
</organism>
<name>A0A1G5S1N5_PSEXY</name>
<accession>A0A1G5S1N5</accession>
<gene>
    <name evidence="1" type="ORF">SAMN02910350_02207</name>
</gene>
<reference evidence="1 2" key="1">
    <citation type="submission" date="2016-10" db="EMBL/GenBank/DDBJ databases">
        <authorList>
            <person name="de Groot N.N."/>
        </authorList>
    </citation>
    <scope>NUCLEOTIDE SEQUENCE [LARGE SCALE GENOMIC DNA]</scope>
    <source>
        <strain evidence="1 2">DSM 10317</strain>
    </source>
</reference>
<evidence type="ECO:0000313" key="2">
    <source>
        <dbReference type="Proteomes" id="UP000199428"/>
    </source>
</evidence>